<evidence type="ECO:0000313" key="3">
    <source>
        <dbReference type="EMBL" id="GMG85917.1"/>
    </source>
</evidence>
<dbReference type="PANTHER" id="PTHR38043">
    <property type="entry name" value="PROTEIN HEMX"/>
    <property type="match status" value="1"/>
</dbReference>
<gene>
    <name evidence="3" type="ORF">MNKW57_02380</name>
</gene>
<feature type="compositionally biased region" description="Polar residues" evidence="1">
    <location>
        <begin position="149"/>
        <end position="158"/>
    </location>
</feature>
<dbReference type="PANTHER" id="PTHR38043:SF1">
    <property type="entry name" value="PROTEIN HEMX"/>
    <property type="match status" value="1"/>
</dbReference>
<feature type="region of interest" description="Disordered" evidence="1">
    <location>
        <begin position="1"/>
        <end position="69"/>
    </location>
</feature>
<dbReference type="RefSeq" id="WP_285762441.1">
    <property type="nucleotide sequence ID" value="NZ_BSYJ01000001.1"/>
</dbReference>
<feature type="compositionally biased region" description="Low complexity" evidence="1">
    <location>
        <begin position="186"/>
        <end position="195"/>
    </location>
</feature>
<name>A0ABQ6LV62_9GAMM</name>
<feature type="region of interest" description="Disordered" evidence="1">
    <location>
        <begin position="105"/>
        <end position="195"/>
    </location>
</feature>
<keyword evidence="4" id="KW-1185">Reference proteome</keyword>
<feature type="transmembrane region" description="Helical" evidence="2">
    <location>
        <begin position="71"/>
        <end position="91"/>
    </location>
</feature>
<protein>
    <submittedName>
        <fullName evidence="3">Uncharacterized protein</fullName>
    </submittedName>
</protein>
<feature type="region of interest" description="Disordered" evidence="1">
    <location>
        <begin position="491"/>
        <end position="510"/>
    </location>
</feature>
<dbReference type="EMBL" id="BSYJ01000001">
    <property type="protein sequence ID" value="GMG85917.1"/>
    <property type="molecule type" value="Genomic_DNA"/>
</dbReference>
<organism evidence="3 4">
    <name type="scientific">Biformimicrobium ophioploci</name>
    <dbReference type="NCBI Taxonomy" id="3036711"/>
    <lineage>
        <taxon>Bacteria</taxon>
        <taxon>Pseudomonadati</taxon>
        <taxon>Pseudomonadota</taxon>
        <taxon>Gammaproteobacteria</taxon>
        <taxon>Cellvibrionales</taxon>
        <taxon>Microbulbiferaceae</taxon>
        <taxon>Biformimicrobium</taxon>
    </lineage>
</organism>
<feature type="compositionally biased region" description="Low complexity" evidence="1">
    <location>
        <begin position="159"/>
        <end position="178"/>
    </location>
</feature>
<evidence type="ECO:0000313" key="4">
    <source>
        <dbReference type="Proteomes" id="UP001224392"/>
    </source>
</evidence>
<comment type="caution">
    <text evidence="3">The sequence shown here is derived from an EMBL/GenBank/DDBJ whole genome shotgun (WGS) entry which is preliminary data.</text>
</comment>
<dbReference type="Proteomes" id="UP001224392">
    <property type="component" value="Unassembled WGS sequence"/>
</dbReference>
<keyword evidence="2" id="KW-0812">Transmembrane</keyword>
<dbReference type="InterPro" id="IPR007470">
    <property type="entry name" value="HemX"/>
</dbReference>
<dbReference type="Pfam" id="PF04375">
    <property type="entry name" value="HemX"/>
    <property type="match status" value="1"/>
</dbReference>
<evidence type="ECO:0000256" key="1">
    <source>
        <dbReference type="SAM" id="MobiDB-lite"/>
    </source>
</evidence>
<proteinExistence type="predicted"/>
<feature type="compositionally biased region" description="Basic and acidic residues" evidence="1">
    <location>
        <begin position="1"/>
        <end position="11"/>
    </location>
</feature>
<evidence type="ECO:0000256" key="2">
    <source>
        <dbReference type="SAM" id="Phobius"/>
    </source>
</evidence>
<reference evidence="3 4" key="1">
    <citation type="submission" date="2023-04" db="EMBL/GenBank/DDBJ databases">
        <title>Marinobulbifer ophiurae gen. nov., sp. Nov., isolate from tissue of brittle star Ophioplocus japonicus.</title>
        <authorList>
            <person name="Kawano K."/>
            <person name="Sawayama S."/>
            <person name="Nakagawa S."/>
        </authorList>
    </citation>
    <scope>NUCLEOTIDE SEQUENCE [LARGE SCALE GENOMIC DNA]</scope>
    <source>
        <strain evidence="3 4">NKW57</strain>
    </source>
</reference>
<keyword evidence="2" id="KW-1133">Transmembrane helix</keyword>
<sequence>MTNDKTKKDASRQPTEAGDSSAKPASGFAAADQKNTPGADPKSPGTGTGKAAGKKDKSGGKATGDTKSGGLGWILLLAIIAAGSWFAWQYWPQLKTYIPISGFSTSPEPERNAEPVTAARSGQPDATSVEAEPEPESEPQPEARAATRPETQTESPTRSDAGSATAADSSVSQPATQPATPPATPPATQAAAAPAFDSSALEAADAELQKNISGLREELEGVGRRQGVQDEQFGNLERKFGQMQKLLDAQTSRIQAMGNVTREDWQLAEANYLLRLASQRLQMERNAEGALGLVTSADRILKELDMHGLFATREQLARDIAALKLTENVDREGIYLALRALEQAFAQLPLQPQFELEKQAGPDSETEAVGMARLEASLEDFRGFLKDAIRIREGAVDPVLLAPESEARVRQALRMQIEQAQLALLRGESKIYLDALQQASKLLGDYAPAGKQRDVLLESLQELSQRNIEQTLPDIGGSLESLQDFIYQMQRLEPSSPRNGSNSGDSEDGA</sequence>
<keyword evidence="2" id="KW-0472">Membrane</keyword>
<accession>A0ABQ6LV62</accession>